<evidence type="ECO:0000256" key="1">
    <source>
        <dbReference type="ARBA" id="ARBA00022723"/>
    </source>
</evidence>
<keyword evidence="6" id="KW-1185">Reference proteome</keyword>
<proteinExistence type="predicted"/>
<dbReference type="GO" id="GO:0008270">
    <property type="term" value="F:zinc ion binding"/>
    <property type="evidence" value="ECO:0007669"/>
    <property type="project" value="UniProtKB-KW"/>
</dbReference>
<dbReference type="Gene3D" id="2.20.25.240">
    <property type="match status" value="1"/>
</dbReference>
<evidence type="ECO:0000313" key="6">
    <source>
        <dbReference type="Proteomes" id="UP000276133"/>
    </source>
</evidence>
<keyword evidence="3" id="KW-0862">Zinc</keyword>
<dbReference type="OrthoDB" id="10029846at2759"/>
<feature type="domain" description="FLYWCH-type" evidence="4">
    <location>
        <begin position="42"/>
        <end position="87"/>
    </location>
</feature>
<organism evidence="5 6">
    <name type="scientific">Brachionus plicatilis</name>
    <name type="common">Marine rotifer</name>
    <name type="synonym">Brachionus muelleri</name>
    <dbReference type="NCBI Taxonomy" id="10195"/>
    <lineage>
        <taxon>Eukaryota</taxon>
        <taxon>Metazoa</taxon>
        <taxon>Spiralia</taxon>
        <taxon>Gnathifera</taxon>
        <taxon>Rotifera</taxon>
        <taxon>Eurotatoria</taxon>
        <taxon>Monogononta</taxon>
        <taxon>Pseudotrocha</taxon>
        <taxon>Ploima</taxon>
        <taxon>Brachionidae</taxon>
        <taxon>Brachionus</taxon>
    </lineage>
</organism>
<gene>
    <name evidence="5" type="ORF">BpHYR1_038987</name>
</gene>
<dbReference type="Pfam" id="PF04500">
    <property type="entry name" value="FLYWCH"/>
    <property type="match status" value="1"/>
</dbReference>
<keyword evidence="1" id="KW-0479">Metal-binding</keyword>
<evidence type="ECO:0000259" key="4">
    <source>
        <dbReference type="Pfam" id="PF04500"/>
    </source>
</evidence>
<sequence length="94" mass="10847">MTVDSNFDLYIVNLYNFDLLLLTNAINTMNEIINNLEQISISQSQRGGKLLFYKNFEYKIAYIAKSTNKHTWRCNQDSACKARCYTIGLDPPVT</sequence>
<protein>
    <recommendedName>
        <fullName evidence="4">FLYWCH-type domain-containing protein</fullName>
    </recommendedName>
</protein>
<dbReference type="Proteomes" id="UP000276133">
    <property type="component" value="Unassembled WGS sequence"/>
</dbReference>
<comment type="caution">
    <text evidence="5">The sequence shown here is derived from an EMBL/GenBank/DDBJ whole genome shotgun (WGS) entry which is preliminary data.</text>
</comment>
<reference evidence="5 6" key="1">
    <citation type="journal article" date="2018" name="Sci. Rep.">
        <title>Genomic signatures of local adaptation to the degree of environmental predictability in rotifers.</title>
        <authorList>
            <person name="Franch-Gras L."/>
            <person name="Hahn C."/>
            <person name="Garcia-Roger E.M."/>
            <person name="Carmona M.J."/>
            <person name="Serra M."/>
            <person name="Gomez A."/>
        </authorList>
    </citation>
    <scope>NUCLEOTIDE SEQUENCE [LARGE SCALE GENOMIC DNA]</scope>
    <source>
        <strain evidence="5">HYR1</strain>
    </source>
</reference>
<evidence type="ECO:0000256" key="3">
    <source>
        <dbReference type="ARBA" id="ARBA00022833"/>
    </source>
</evidence>
<dbReference type="EMBL" id="REGN01004064">
    <property type="protein sequence ID" value="RNA19358.1"/>
    <property type="molecule type" value="Genomic_DNA"/>
</dbReference>
<evidence type="ECO:0000313" key="5">
    <source>
        <dbReference type="EMBL" id="RNA19358.1"/>
    </source>
</evidence>
<dbReference type="AlphaFoldDB" id="A0A3M7R7Y6"/>
<keyword evidence="2" id="KW-0863">Zinc-finger</keyword>
<dbReference type="InterPro" id="IPR007588">
    <property type="entry name" value="Znf_FLYWCH"/>
</dbReference>
<evidence type="ECO:0000256" key="2">
    <source>
        <dbReference type="ARBA" id="ARBA00022771"/>
    </source>
</evidence>
<accession>A0A3M7R7Y6</accession>
<name>A0A3M7R7Y6_BRAPC</name>